<dbReference type="EMBL" id="BGPR01000444">
    <property type="protein sequence ID" value="GBM20549.1"/>
    <property type="molecule type" value="Genomic_DNA"/>
</dbReference>
<organism evidence="1 2">
    <name type="scientific">Araneus ventricosus</name>
    <name type="common">Orbweaver spider</name>
    <name type="synonym">Epeira ventricosa</name>
    <dbReference type="NCBI Taxonomy" id="182803"/>
    <lineage>
        <taxon>Eukaryota</taxon>
        <taxon>Metazoa</taxon>
        <taxon>Ecdysozoa</taxon>
        <taxon>Arthropoda</taxon>
        <taxon>Chelicerata</taxon>
        <taxon>Arachnida</taxon>
        <taxon>Araneae</taxon>
        <taxon>Araneomorphae</taxon>
        <taxon>Entelegynae</taxon>
        <taxon>Araneoidea</taxon>
        <taxon>Araneidae</taxon>
        <taxon>Araneus</taxon>
    </lineage>
</organism>
<accession>A0A4Y2DWV6</accession>
<sequence>MISEHIQRNNDRRLQRQHCRTKRSIKFLSWTGVLFRFNIFQNRPSVAISLTKQSVGLSISAGRLHKRGFCFCWMFQNVGRSGQKSCSVFSSSSPDRDPRLTAMPFPWFSFSAQNFLVLEGF</sequence>
<evidence type="ECO:0000313" key="1">
    <source>
        <dbReference type="EMBL" id="GBM20549.1"/>
    </source>
</evidence>
<protein>
    <submittedName>
        <fullName evidence="1">Uncharacterized protein</fullName>
    </submittedName>
</protein>
<keyword evidence="2" id="KW-1185">Reference proteome</keyword>
<gene>
    <name evidence="1" type="ORF">AVEN_261678_1</name>
</gene>
<proteinExistence type="predicted"/>
<dbReference type="Proteomes" id="UP000499080">
    <property type="component" value="Unassembled WGS sequence"/>
</dbReference>
<comment type="caution">
    <text evidence="1">The sequence shown here is derived from an EMBL/GenBank/DDBJ whole genome shotgun (WGS) entry which is preliminary data.</text>
</comment>
<dbReference type="AlphaFoldDB" id="A0A4Y2DWV6"/>
<name>A0A4Y2DWV6_ARAVE</name>
<reference evidence="1 2" key="1">
    <citation type="journal article" date="2019" name="Sci. Rep.">
        <title>Orb-weaving spider Araneus ventricosus genome elucidates the spidroin gene catalogue.</title>
        <authorList>
            <person name="Kono N."/>
            <person name="Nakamura H."/>
            <person name="Ohtoshi R."/>
            <person name="Moran D.A.P."/>
            <person name="Shinohara A."/>
            <person name="Yoshida Y."/>
            <person name="Fujiwara M."/>
            <person name="Mori M."/>
            <person name="Tomita M."/>
            <person name="Arakawa K."/>
        </authorList>
    </citation>
    <scope>NUCLEOTIDE SEQUENCE [LARGE SCALE GENOMIC DNA]</scope>
</reference>
<evidence type="ECO:0000313" key="2">
    <source>
        <dbReference type="Proteomes" id="UP000499080"/>
    </source>
</evidence>